<name>A0ABV7W774_9BURK</name>
<evidence type="ECO:0000313" key="5">
    <source>
        <dbReference type="Proteomes" id="UP001595729"/>
    </source>
</evidence>
<evidence type="ECO:0000256" key="1">
    <source>
        <dbReference type="ARBA" id="ARBA00009023"/>
    </source>
</evidence>
<organism evidence="4 5">
    <name type="scientific">Hydrogenophaga luteola</name>
    <dbReference type="NCBI Taxonomy" id="1591122"/>
    <lineage>
        <taxon>Bacteria</taxon>
        <taxon>Pseudomonadati</taxon>
        <taxon>Pseudomonadota</taxon>
        <taxon>Betaproteobacteria</taxon>
        <taxon>Burkholderiales</taxon>
        <taxon>Comamonadaceae</taxon>
        <taxon>Hydrogenophaga</taxon>
    </lineage>
</organism>
<dbReference type="PANTHER" id="PTHR33376">
    <property type="match status" value="1"/>
</dbReference>
<dbReference type="InterPro" id="IPR018389">
    <property type="entry name" value="DctP_fam"/>
</dbReference>
<dbReference type="SUPFAM" id="SSF53850">
    <property type="entry name" value="Periplasmic binding protein-like II"/>
    <property type="match status" value="1"/>
</dbReference>
<reference evidence="5" key="1">
    <citation type="journal article" date="2019" name="Int. J. Syst. Evol. Microbiol.">
        <title>The Global Catalogue of Microorganisms (GCM) 10K type strain sequencing project: providing services to taxonomists for standard genome sequencing and annotation.</title>
        <authorList>
            <consortium name="The Broad Institute Genomics Platform"/>
            <consortium name="The Broad Institute Genome Sequencing Center for Infectious Disease"/>
            <person name="Wu L."/>
            <person name="Ma J."/>
        </authorList>
    </citation>
    <scope>NUCLEOTIDE SEQUENCE [LARGE SCALE GENOMIC DNA]</scope>
    <source>
        <strain evidence="5">KCTC 42501</strain>
    </source>
</reference>
<comment type="caution">
    <text evidence="4">The sequence shown here is derived from an EMBL/GenBank/DDBJ whole genome shotgun (WGS) entry which is preliminary data.</text>
</comment>
<evidence type="ECO:0000313" key="4">
    <source>
        <dbReference type="EMBL" id="MFC3684891.1"/>
    </source>
</evidence>
<dbReference type="Proteomes" id="UP001595729">
    <property type="component" value="Unassembled WGS sequence"/>
</dbReference>
<keyword evidence="2" id="KW-0813">Transport</keyword>
<dbReference type="Gene3D" id="3.40.190.170">
    <property type="entry name" value="Bacterial extracellular solute-binding protein, family 7"/>
    <property type="match status" value="1"/>
</dbReference>
<dbReference type="EMBL" id="JBHRXX010000007">
    <property type="protein sequence ID" value="MFC3684891.1"/>
    <property type="molecule type" value="Genomic_DNA"/>
</dbReference>
<gene>
    <name evidence="4" type="ORF">ACFOPI_14905</name>
</gene>
<dbReference type="CDD" id="cd13603">
    <property type="entry name" value="PBP2_TRAP_Siap_TeaA_like"/>
    <property type="match status" value="1"/>
</dbReference>
<sequence>MTPSWIGRLGLTFALSLTVVSAAWAQERIRIAGNFSDKHSSSIAIEQFKKDVEAGTGGKVIVETFPNMQLGGAQENVTQTRAGTIMGTWVGMAFLSRTVPELEAVSLPFLFPNREVAYKVMDGPIGELIDKKLEDKGFIALGFMELGSRQVTNSVRPIKTIADLKGLKIRLQPNETHLATFRALGANALSMDIKEVYSAMEQKVIDGHENPYNLIYDSRFFEVQKYVSNTAHFFDFIAVVANRKKFQALPPEHQKVIRTAMDKAVAWQRDAAAKADVAALAELQKKGMQYDAIPASEREAMRRATAGVVDDIKKRVGAELVDQVLAEVKKASGQ</sequence>
<keyword evidence="5" id="KW-1185">Reference proteome</keyword>
<comment type="similarity">
    <text evidence="1">Belongs to the bacterial solute-binding protein 7 family.</text>
</comment>
<dbReference type="RefSeq" id="WP_382175267.1">
    <property type="nucleotide sequence ID" value="NZ_JBHRXX010000007.1"/>
</dbReference>
<evidence type="ECO:0000256" key="2">
    <source>
        <dbReference type="ARBA" id="ARBA00022448"/>
    </source>
</evidence>
<dbReference type="PIRSF" id="PIRSF006470">
    <property type="entry name" value="DctB"/>
    <property type="match status" value="1"/>
</dbReference>
<dbReference type="NCBIfam" id="NF037995">
    <property type="entry name" value="TRAP_S1"/>
    <property type="match status" value="1"/>
</dbReference>
<protein>
    <submittedName>
        <fullName evidence="4">TRAP transporter substrate-binding protein</fullName>
    </submittedName>
</protein>
<keyword evidence="3" id="KW-0732">Signal</keyword>
<proteinExistence type="inferred from homology"/>
<dbReference type="InterPro" id="IPR004682">
    <property type="entry name" value="TRAP_DctP"/>
</dbReference>
<dbReference type="InterPro" id="IPR038404">
    <property type="entry name" value="TRAP_DctP_sf"/>
</dbReference>
<dbReference type="Pfam" id="PF03480">
    <property type="entry name" value="DctP"/>
    <property type="match status" value="1"/>
</dbReference>
<dbReference type="PANTHER" id="PTHR33376:SF7">
    <property type="entry name" value="C4-DICARBOXYLATE-BINDING PROTEIN DCTB"/>
    <property type="match status" value="1"/>
</dbReference>
<dbReference type="NCBIfam" id="TIGR00787">
    <property type="entry name" value="dctP"/>
    <property type="match status" value="1"/>
</dbReference>
<evidence type="ECO:0000256" key="3">
    <source>
        <dbReference type="ARBA" id="ARBA00022729"/>
    </source>
</evidence>
<accession>A0ABV7W774</accession>